<comment type="subcellular location">
    <subcellularLocation>
        <location evidence="1">Endomembrane system</location>
    </subcellularLocation>
</comment>
<sequence>MQTTYDAVSHHAIEAAFPHALTMAEAGNTIQLKRTGYLFCVELMPAGHELQLMLVNTLRKDLENPEISRICLALDTLVACGTEDVIPAIQPRLLDLLSHNSPIVRRRALVAVRALSRHDSELLVKIATKLIKRMKDPHMNVARAAVLVSTDLVKNASNDQVQVTLEDLLQTTWTKRHDKLFDPLLLLILRALSAHQLADDAVNVAIKLIRATSEVQSYASMYGAFTSLREYDFQNWPVSLRSARFSPVQYIRPLLTSRDVNDQYAFLACLECVDPALWAGTWSEIKPVLEAWEVEHVMGFLDSPDDSIRRKTLRILIRVDSGIVDSCYDQLLTRWPSVSGFDAQAEFLNRALEVLDIRAGSSGELFASYLKELFRVVQASPALESQVFEAAVLRVMIRCKEMPRAFNLEFATALLTSVTELDTPLASTLLVIATAYASEYCGKIAVPPKDILRGLAVRLPFNRPTVQDACLLAMIRVAADCDDIPADATEIVSNMMQGAGKRLQKRCRQFLALSSNKGALIDIVRGAASASLPDFSQALQRFESSPLPSLLSSPSQSQRSLPQSSHRTDTSGTKLRYAAYEAPQTASSFRRHFSGSERSGPSSPSLSATDHLGSPKRLMESLSRTITPGEHSFAAGTEEIEMSARAQRSTSEQIPDDSQVLEDITSRVDLIAFDSPLTAHVISAEAEGPDPDFESTWNALDDSSGARGWCEMPLEDVVQQLQTSLDGYHLRVIPVDCIPFQGMWQPVAAYDNLLTGQWWWAGELKIMVSGTSAPAALPSDSVAVLRLRANAEDGCLWRLKCAGVDLRTRVKRVLTGDA</sequence>
<keyword evidence="3" id="KW-0653">Protein transport</keyword>
<dbReference type="InterPro" id="IPR002553">
    <property type="entry name" value="Clathrin/coatomer_adapt-like_N"/>
</dbReference>
<evidence type="ECO:0000256" key="4">
    <source>
        <dbReference type="ARBA" id="ARBA00023136"/>
    </source>
</evidence>
<dbReference type="PANTHER" id="PTHR22780">
    <property type="entry name" value="ADAPTIN, ALPHA/GAMMA/EPSILON"/>
    <property type="match status" value="1"/>
</dbReference>
<gene>
    <name evidence="7" type="ORF">HGRIS_002322</name>
</gene>
<dbReference type="EMBL" id="JASNQZ010000006">
    <property type="protein sequence ID" value="KAL0956162.1"/>
    <property type="molecule type" value="Genomic_DNA"/>
</dbReference>
<feature type="region of interest" description="Disordered" evidence="5">
    <location>
        <begin position="546"/>
        <end position="614"/>
    </location>
</feature>
<dbReference type="Gene3D" id="1.25.10.10">
    <property type="entry name" value="Leucine-rich Repeat Variant"/>
    <property type="match status" value="1"/>
</dbReference>
<dbReference type="Pfam" id="PF01602">
    <property type="entry name" value="Adaptin_N"/>
    <property type="match status" value="1"/>
</dbReference>
<dbReference type="InterPro" id="IPR016024">
    <property type="entry name" value="ARM-type_fold"/>
</dbReference>
<dbReference type="InterPro" id="IPR050840">
    <property type="entry name" value="Adaptor_Complx_Large_Subunit"/>
</dbReference>
<keyword evidence="4" id="KW-0472">Membrane</keyword>
<dbReference type="Proteomes" id="UP001556367">
    <property type="component" value="Unassembled WGS sequence"/>
</dbReference>
<evidence type="ECO:0000313" key="8">
    <source>
        <dbReference type="Proteomes" id="UP001556367"/>
    </source>
</evidence>
<dbReference type="InterPro" id="IPR011989">
    <property type="entry name" value="ARM-like"/>
</dbReference>
<proteinExistence type="predicted"/>
<keyword evidence="8" id="KW-1185">Reference proteome</keyword>
<evidence type="ECO:0000256" key="2">
    <source>
        <dbReference type="ARBA" id="ARBA00022448"/>
    </source>
</evidence>
<feature type="compositionally biased region" description="Low complexity" evidence="5">
    <location>
        <begin position="546"/>
        <end position="565"/>
    </location>
</feature>
<feature type="compositionally biased region" description="Low complexity" evidence="5">
    <location>
        <begin position="596"/>
        <end position="607"/>
    </location>
</feature>
<comment type="caution">
    <text evidence="7">The sequence shown here is derived from an EMBL/GenBank/DDBJ whole genome shotgun (WGS) entry which is preliminary data.</text>
</comment>
<dbReference type="SUPFAM" id="SSF48371">
    <property type="entry name" value="ARM repeat"/>
    <property type="match status" value="1"/>
</dbReference>
<evidence type="ECO:0000256" key="1">
    <source>
        <dbReference type="ARBA" id="ARBA00004308"/>
    </source>
</evidence>
<evidence type="ECO:0000256" key="5">
    <source>
        <dbReference type="SAM" id="MobiDB-lite"/>
    </source>
</evidence>
<evidence type="ECO:0000256" key="3">
    <source>
        <dbReference type="ARBA" id="ARBA00022927"/>
    </source>
</evidence>
<protein>
    <recommendedName>
        <fullName evidence="6">Clathrin/coatomer adaptor adaptin-like N-terminal domain-containing protein</fullName>
    </recommendedName>
</protein>
<keyword evidence="2" id="KW-0813">Transport</keyword>
<evidence type="ECO:0000313" key="7">
    <source>
        <dbReference type="EMBL" id="KAL0956162.1"/>
    </source>
</evidence>
<reference evidence="8" key="1">
    <citation type="submission" date="2024-06" db="EMBL/GenBank/DDBJ databases">
        <title>Multi-omics analyses provide insights into the biosynthesis of the anticancer antibiotic pleurotin in Hohenbuehelia grisea.</title>
        <authorList>
            <person name="Weaver J.A."/>
            <person name="Alberti F."/>
        </authorList>
    </citation>
    <scope>NUCLEOTIDE SEQUENCE [LARGE SCALE GENOMIC DNA]</scope>
    <source>
        <strain evidence="8">T-177</strain>
    </source>
</reference>
<evidence type="ECO:0000259" key="6">
    <source>
        <dbReference type="Pfam" id="PF01602"/>
    </source>
</evidence>
<name>A0ABR3JLC3_9AGAR</name>
<feature type="domain" description="Clathrin/coatomer adaptor adaptin-like N-terminal" evidence="6">
    <location>
        <begin position="14"/>
        <end position="317"/>
    </location>
</feature>
<accession>A0ABR3JLC3</accession>
<organism evidence="7 8">
    <name type="scientific">Hohenbuehelia grisea</name>
    <dbReference type="NCBI Taxonomy" id="104357"/>
    <lineage>
        <taxon>Eukaryota</taxon>
        <taxon>Fungi</taxon>
        <taxon>Dikarya</taxon>
        <taxon>Basidiomycota</taxon>
        <taxon>Agaricomycotina</taxon>
        <taxon>Agaricomycetes</taxon>
        <taxon>Agaricomycetidae</taxon>
        <taxon>Agaricales</taxon>
        <taxon>Pleurotineae</taxon>
        <taxon>Pleurotaceae</taxon>
        <taxon>Hohenbuehelia</taxon>
    </lineage>
</organism>